<dbReference type="Proteomes" id="UP000294299">
    <property type="component" value="Chromosome NFRAN"/>
</dbReference>
<dbReference type="OrthoDB" id="7357at2157"/>
<reference evidence="1 2" key="1">
    <citation type="submission" date="2019-02" db="EMBL/GenBank/DDBJ databases">
        <authorList>
            <person name="Lehtovirta-Morley E L."/>
        </authorList>
    </citation>
    <scope>NUCLEOTIDE SEQUENCE [LARGE SCALE GENOMIC DNA]</scope>
    <source>
        <strain evidence="1">NFRAN1</strain>
    </source>
</reference>
<protein>
    <submittedName>
        <fullName evidence="1">Uncharacterized protein</fullName>
    </submittedName>
</protein>
<evidence type="ECO:0000313" key="1">
    <source>
        <dbReference type="EMBL" id="VFJ14762.1"/>
    </source>
</evidence>
<dbReference type="EMBL" id="LR216287">
    <property type="protein sequence ID" value="VFJ14762.1"/>
    <property type="molecule type" value="Genomic_DNA"/>
</dbReference>
<keyword evidence="2" id="KW-1185">Reference proteome</keyword>
<organism evidence="1 2">
    <name type="scientific">Candidatus Nitrosocosmicus franklandianus</name>
    <dbReference type="NCBI Taxonomy" id="1798806"/>
    <lineage>
        <taxon>Archaea</taxon>
        <taxon>Nitrososphaerota</taxon>
        <taxon>Nitrososphaeria</taxon>
        <taxon>Nitrososphaerales</taxon>
        <taxon>Nitrososphaeraceae</taxon>
        <taxon>Candidatus Nitrosocosmicus</taxon>
    </lineage>
</organism>
<accession>A0A484IAJ4</accession>
<evidence type="ECO:0000313" key="2">
    <source>
        <dbReference type="Proteomes" id="UP000294299"/>
    </source>
</evidence>
<dbReference type="RefSeq" id="WP_134484882.1">
    <property type="nucleotide sequence ID" value="NZ_LR216287.1"/>
</dbReference>
<dbReference type="AlphaFoldDB" id="A0A484IAJ4"/>
<gene>
    <name evidence="1" type="ORF">NFRAN_2440</name>
</gene>
<proteinExistence type="predicted"/>
<dbReference type="KEGG" id="nfn:NFRAN_2440"/>
<sequence>MTITKAQQIELTRKIFKILGGEKNVYNLHFYWNKGDGLEFYTGSISKVQKKQIKKLFDRNRFYILVENSKPNLLETYCPNNGLHFWICEKPTYKNPPTL</sequence>
<dbReference type="GeneID" id="39421641"/>
<name>A0A484IAJ4_9ARCH</name>